<keyword evidence="5" id="KW-1185">Reference proteome</keyword>
<dbReference type="PANTHER" id="PTHR11481:SF64">
    <property type="entry name" value="FC RECEPTOR-LIKE PROTEIN 4"/>
    <property type="match status" value="1"/>
</dbReference>
<dbReference type="GO" id="GO:0007166">
    <property type="term" value="P:cell surface receptor signaling pathway"/>
    <property type="evidence" value="ECO:0007669"/>
    <property type="project" value="TreeGrafter"/>
</dbReference>
<proteinExistence type="predicted"/>
<evidence type="ECO:0000313" key="5">
    <source>
        <dbReference type="Proteomes" id="UP001187415"/>
    </source>
</evidence>
<dbReference type="Proteomes" id="UP001187415">
    <property type="component" value="Unassembled WGS sequence"/>
</dbReference>
<comment type="caution">
    <text evidence="4">The sequence shown here is derived from an EMBL/GenBank/DDBJ whole genome shotgun (WGS) entry which is preliminary data.</text>
</comment>
<evidence type="ECO:0000256" key="1">
    <source>
        <dbReference type="ARBA" id="ARBA00022729"/>
    </source>
</evidence>
<dbReference type="InterPro" id="IPR013783">
    <property type="entry name" value="Ig-like_fold"/>
</dbReference>
<evidence type="ECO:0000256" key="2">
    <source>
        <dbReference type="ARBA" id="ARBA00023157"/>
    </source>
</evidence>
<keyword evidence="2" id="KW-1015">Disulfide bond</keyword>
<accession>A0AA88NQ31</accession>
<dbReference type="GO" id="GO:0004888">
    <property type="term" value="F:transmembrane signaling receptor activity"/>
    <property type="evidence" value="ECO:0007669"/>
    <property type="project" value="TreeGrafter"/>
</dbReference>
<keyword evidence="1 3" id="KW-0732">Signal</keyword>
<dbReference type="EMBL" id="JAUPFM010000001">
    <property type="protein sequence ID" value="KAK2863350.1"/>
    <property type="molecule type" value="Genomic_DNA"/>
</dbReference>
<feature type="chain" id="PRO_5041711309" description="Ig-like domain-containing protein" evidence="3">
    <location>
        <begin position="28"/>
        <end position="151"/>
    </location>
</feature>
<protein>
    <recommendedName>
        <fullName evidence="6">Ig-like domain-containing protein</fullName>
    </recommendedName>
</protein>
<dbReference type="InterPro" id="IPR036179">
    <property type="entry name" value="Ig-like_dom_sf"/>
</dbReference>
<sequence length="151" mass="16572">MEVTAFCSRLLMLEFILLGTRVQNNYAHGHDAVVLRISPNTLQHFDYEHVSFTCEGSDTSTTLRVTKDAGESSPVCTNKTLSSGFSCTFDRAYPADSGQYWCETKGERSNTVNITVTAESVILESPALVFEGTLRALTFSSCYGLLSPFSC</sequence>
<gene>
    <name evidence="4" type="ORF">Q5P01_002883</name>
</gene>
<dbReference type="GO" id="GO:0009897">
    <property type="term" value="C:external side of plasma membrane"/>
    <property type="evidence" value="ECO:0007669"/>
    <property type="project" value="TreeGrafter"/>
</dbReference>
<evidence type="ECO:0000256" key="3">
    <source>
        <dbReference type="SAM" id="SignalP"/>
    </source>
</evidence>
<dbReference type="SUPFAM" id="SSF48726">
    <property type="entry name" value="Immunoglobulin"/>
    <property type="match status" value="1"/>
</dbReference>
<name>A0AA88NQ31_CHASR</name>
<evidence type="ECO:0008006" key="6">
    <source>
        <dbReference type="Google" id="ProtNLM"/>
    </source>
</evidence>
<dbReference type="GO" id="GO:0006955">
    <property type="term" value="P:immune response"/>
    <property type="evidence" value="ECO:0007669"/>
    <property type="project" value="TreeGrafter"/>
</dbReference>
<evidence type="ECO:0000313" key="4">
    <source>
        <dbReference type="EMBL" id="KAK2863350.1"/>
    </source>
</evidence>
<organism evidence="4 5">
    <name type="scientific">Channa striata</name>
    <name type="common">Snakehead murrel</name>
    <name type="synonym">Ophicephalus striatus</name>
    <dbReference type="NCBI Taxonomy" id="64152"/>
    <lineage>
        <taxon>Eukaryota</taxon>
        <taxon>Metazoa</taxon>
        <taxon>Chordata</taxon>
        <taxon>Craniata</taxon>
        <taxon>Vertebrata</taxon>
        <taxon>Euteleostomi</taxon>
        <taxon>Actinopterygii</taxon>
        <taxon>Neopterygii</taxon>
        <taxon>Teleostei</taxon>
        <taxon>Neoteleostei</taxon>
        <taxon>Acanthomorphata</taxon>
        <taxon>Anabantaria</taxon>
        <taxon>Anabantiformes</taxon>
        <taxon>Channoidei</taxon>
        <taxon>Channidae</taxon>
        <taxon>Channa</taxon>
    </lineage>
</organism>
<dbReference type="InterPro" id="IPR050488">
    <property type="entry name" value="Ig_Fc_receptor"/>
</dbReference>
<dbReference type="PANTHER" id="PTHR11481">
    <property type="entry name" value="IMMUNOGLOBULIN FC RECEPTOR"/>
    <property type="match status" value="1"/>
</dbReference>
<reference evidence="4" key="1">
    <citation type="submission" date="2023-07" db="EMBL/GenBank/DDBJ databases">
        <title>Chromosome-level Genome Assembly of Striped Snakehead (Channa striata).</title>
        <authorList>
            <person name="Liu H."/>
        </authorList>
    </citation>
    <scope>NUCLEOTIDE SEQUENCE</scope>
    <source>
        <strain evidence="4">Gz</strain>
        <tissue evidence="4">Muscle</tissue>
    </source>
</reference>
<feature type="signal peptide" evidence="3">
    <location>
        <begin position="1"/>
        <end position="27"/>
    </location>
</feature>
<dbReference type="AlphaFoldDB" id="A0AA88NQ31"/>
<dbReference type="Gene3D" id="2.60.40.10">
    <property type="entry name" value="Immunoglobulins"/>
    <property type="match status" value="1"/>
</dbReference>